<protein>
    <submittedName>
        <fullName evidence="2">Valyl-tRNA synthetase</fullName>
    </submittedName>
</protein>
<sequence length="111" mass="12252">MCTRRVSLAVVMGFLAAVSVSAHARAISKNELQVCKWGAGMAGVAQQSKLSGTTLYSARKKLQSRTFSKPWMRKMALGITEQTYKSPSKLKPAAVRQTYYEGCIQHDLARK</sequence>
<proteinExistence type="predicted"/>
<evidence type="ECO:0000313" key="5">
    <source>
        <dbReference type="Proteomes" id="UP000625247"/>
    </source>
</evidence>
<keyword evidence="1" id="KW-0732">Signal</keyword>
<gene>
    <name evidence="3" type="ORF">IFT62_06775</name>
    <name evidence="2" type="ORF">LT42_06805</name>
</gene>
<keyword evidence="5" id="KW-1185">Reference proteome</keyword>
<evidence type="ECO:0000313" key="4">
    <source>
        <dbReference type="Proteomes" id="UP000029719"/>
    </source>
</evidence>
<dbReference type="RefSeq" id="WP_037013058.1">
    <property type="nucleotide sequence ID" value="NZ_JACYNP010000002.1"/>
</dbReference>
<dbReference type="AlphaFoldDB" id="A0A9X0EH42"/>
<dbReference type="Proteomes" id="UP000029719">
    <property type="component" value="Unassembled WGS sequence"/>
</dbReference>
<dbReference type="Proteomes" id="UP000625247">
    <property type="component" value="Unassembled WGS sequence"/>
</dbReference>
<dbReference type="EMBL" id="JACYNP010000002">
    <property type="protein sequence ID" value="MBD8120913.1"/>
    <property type="molecule type" value="Genomic_DNA"/>
</dbReference>
<reference evidence="2 4" key="1">
    <citation type="submission" date="2014-09" db="EMBL/GenBank/DDBJ databases">
        <title>Genome sequence of Pseudomonas lutea strain DSM 17257T.</title>
        <authorList>
            <person name="Kwak Y."/>
            <person name="Shin J.-H."/>
        </authorList>
    </citation>
    <scope>NUCLEOTIDE SEQUENCE [LARGE SCALE GENOMIC DNA]</scope>
    <source>
        <strain evidence="2 4">DSM 17257</strain>
    </source>
</reference>
<reference evidence="3 5" key="2">
    <citation type="journal article" date="2020" name="FEMS Microbiol. Ecol.">
        <title>Temporal dynamics of bacterial communities during seed development and maturation.</title>
        <authorList>
            <person name="Chesneau G."/>
            <person name="Torres-Cortes G."/>
            <person name="Briand M."/>
            <person name="Darrasse A."/>
            <person name="Preveaux A."/>
            <person name="Marais C."/>
            <person name="Jacques M.A."/>
            <person name="Shade A."/>
            <person name="Barret M."/>
        </authorList>
    </citation>
    <scope>NUCLEOTIDE SEQUENCE [LARGE SCALE GENOMIC DNA]</scope>
    <source>
        <strain evidence="3 5">CFBP13723</strain>
    </source>
</reference>
<evidence type="ECO:0000313" key="2">
    <source>
        <dbReference type="EMBL" id="KGF65621.1"/>
    </source>
</evidence>
<feature type="chain" id="PRO_5040739871" evidence="1">
    <location>
        <begin position="25"/>
        <end position="111"/>
    </location>
</feature>
<evidence type="ECO:0000256" key="1">
    <source>
        <dbReference type="SAM" id="SignalP"/>
    </source>
</evidence>
<evidence type="ECO:0000313" key="3">
    <source>
        <dbReference type="EMBL" id="MBD8120913.1"/>
    </source>
</evidence>
<name>A0A9X0EH42_9PSED</name>
<dbReference type="OrthoDB" id="6981745at2"/>
<feature type="signal peptide" evidence="1">
    <location>
        <begin position="1"/>
        <end position="24"/>
    </location>
</feature>
<dbReference type="EMBL" id="JRMB01000001">
    <property type="protein sequence ID" value="KGF65621.1"/>
    <property type="molecule type" value="Genomic_DNA"/>
</dbReference>
<organism evidence="2 4">
    <name type="scientific">Pseudomonas lutea</name>
    <dbReference type="NCBI Taxonomy" id="243924"/>
    <lineage>
        <taxon>Bacteria</taxon>
        <taxon>Pseudomonadati</taxon>
        <taxon>Pseudomonadota</taxon>
        <taxon>Gammaproteobacteria</taxon>
        <taxon>Pseudomonadales</taxon>
        <taxon>Pseudomonadaceae</taxon>
        <taxon>Pseudomonas</taxon>
    </lineage>
</organism>
<accession>A0A9X0EH42</accession>
<comment type="caution">
    <text evidence="2">The sequence shown here is derived from an EMBL/GenBank/DDBJ whole genome shotgun (WGS) entry which is preliminary data.</text>
</comment>